<evidence type="ECO:0000313" key="3">
    <source>
        <dbReference type="Proteomes" id="UP000003163"/>
    </source>
</evidence>
<sequence length="519" mass="59767">MHTLKKNNKSIGQITVSKTKVYDKKCKEKKINDSGKHLFSAEELSNSGIMMDDDKFVDEKNKKGGDLHHIKKQNGTDKIKLVKDEMIQHKHKNFIDEKPQTAEYIERCENISISKESNIVKWDDYELDNVVLHSQVSLDLSSDTAKIHSKKNIRETDNTEHEKFSISSKTKCDAFALSALTNTKKVSEDRDHKISDVKQGFKKGIEYNLSFPSEIPKLNSGRKIVKKDQDSELYYNYFRWKNAADKSLLSKDFFTVSGTSETNVDKNFQFPNKDHAGTSFFGNQEQMEKLFEEVTSNRKSAISDDSIETKDPFEGSVPYDPELNFKIDNHNQFGNIGQNLNKTDQKKKSEFYSTISDGNYKAESHVFVPEENTSSDRQLQKSHLYKHRVYMSNQNKEKELSLHKVLAYNIAKKYKYLPNQTSPQPYSNSQFISSQSQLFQNKPGATYRSTARKDSSFIDQTTTNTALDQDQTFKNPSYRSVDEFMRERQISQINDRVFNDSGNTSAFSSNIVTNPQRIE</sequence>
<dbReference type="Proteomes" id="UP000003163">
    <property type="component" value="Unassembled WGS sequence"/>
</dbReference>
<evidence type="ECO:0000256" key="1">
    <source>
        <dbReference type="SAM" id="MobiDB-lite"/>
    </source>
</evidence>
<comment type="caution">
    <text evidence="2">The sequence shown here is derived from an EMBL/GenBank/DDBJ whole genome shotgun (WGS) entry which is preliminary data.</text>
</comment>
<reference evidence="2 3" key="1">
    <citation type="submission" date="2011-08" db="EMBL/GenBank/DDBJ databases">
        <authorList>
            <person name="Liu Z.J."/>
            <person name="Shi F.L."/>
            <person name="Lu J.Q."/>
            <person name="Li M."/>
            <person name="Wang Z.L."/>
        </authorList>
    </citation>
    <scope>NUCLEOTIDE SEQUENCE [LARGE SCALE GENOMIC DNA]</scope>
    <source>
        <strain evidence="2 3">USNM 41457</strain>
    </source>
</reference>
<dbReference type="InParanoid" id="J8ZPT7"/>
<dbReference type="AlphaFoldDB" id="J8ZPT7"/>
<protein>
    <submittedName>
        <fullName evidence="2">Uncharacterized protein</fullName>
    </submittedName>
</protein>
<gene>
    <name evidence="2" type="ORF">EDEG_03761</name>
</gene>
<dbReference type="VEuPathDB" id="MicrosporidiaDB:EDEG_03761"/>
<dbReference type="EMBL" id="AFBI03000119">
    <property type="protein sequence ID" value="EJW01708.1"/>
    <property type="molecule type" value="Genomic_DNA"/>
</dbReference>
<name>J8ZPT7_EDHAE</name>
<organism evidence="2 3">
    <name type="scientific">Edhazardia aedis (strain USNM 41457)</name>
    <name type="common">Microsporidian parasite</name>
    <dbReference type="NCBI Taxonomy" id="1003232"/>
    <lineage>
        <taxon>Eukaryota</taxon>
        <taxon>Fungi</taxon>
        <taxon>Fungi incertae sedis</taxon>
        <taxon>Microsporidia</taxon>
        <taxon>Edhazardia</taxon>
    </lineage>
</organism>
<evidence type="ECO:0000313" key="2">
    <source>
        <dbReference type="EMBL" id="EJW01708.1"/>
    </source>
</evidence>
<keyword evidence="3" id="KW-1185">Reference proteome</keyword>
<feature type="region of interest" description="Disordered" evidence="1">
    <location>
        <begin position="499"/>
        <end position="519"/>
    </location>
</feature>
<reference evidence="3" key="2">
    <citation type="submission" date="2015-07" db="EMBL/GenBank/DDBJ databases">
        <title>Contrasting host-pathogen interactions and genome evolution in two generalist and specialist microsporidian pathogens of mosquitoes.</title>
        <authorList>
            <consortium name="The Broad Institute Genomics Platform"/>
            <consortium name="The Broad Institute Genome Sequencing Center for Infectious Disease"/>
            <person name="Cuomo C.A."/>
            <person name="Sanscrainte N.D."/>
            <person name="Goldberg J.M."/>
            <person name="Heiman D."/>
            <person name="Young S."/>
            <person name="Zeng Q."/>
            <person name="Becnel J.J."/>
            <person name="Birren B.W."/>
        </authorList>
    </citation>
    <scope>NUCLEOTIDE SEQUENCE [LARGE SCALE GENOMIC DNA]</scope>
    <source>
        <strain evidence="3">USNM 41457</strain>
    </source>
</reference>
<proteinExistence type="predicted"/>
<accession>J8ZPT7</accession>
<dbReference type="HOGENOM" id="CLU_524800_0_0_1"/>